<dbReference type="OrthoDB" id="9950707at2759"/>
<comment type="caution">
    <text evidence="2">The sequence shown here is derived from an EMBL/GenBank/DDBJ whole genome shotgun (WGS) entry which is preliminary data.</text>
</comment>
<feature type="non-terminal residue" evidence="2">
    <location>
        <position position="1"/>
    </location>
</feature>
<dbReference type="AlphaFoldDB" id="A0A401P853"/>
<sequence length="512" mass="57297">TGVEKVLQQASQLIIQKVHKFYHHKMAHSSKYKREQFSVVLKASKILPHKSVAELLRSCENLHQGIRSLPHKKASINCSDESEMACKIPAVGDYILTAPQVVGRVVSLPGSSVVEIKIVVAADNSSPPNLQGINTDDRHCIYMDLRQLEWDETHGYWKPQIAIGNKFTSWVLGEEATMTTHEATEKAYAEPKVKQKQKKQSAPLKFGTKFSPPYLQPFTARYKQILLDKKAKAGRKVEMESWTTIMTHEDAELNMEQTNLEVQSKNFNAEQTDKITKAETWASIQIKGKGIMSAVGQRSHSAQIEKSSSLLLQSEEKEIIPLDNDVTNENQEAHSGTQDDCKPEVVPAARADSTENLGTSVKQNKQTCNEGLERPDSASSYQSKCMEAWKNISTETSEYTEAVVKGAHNSLKKRLLKDQMKKETHKTLSIIPLDGGFAESCTVESKRSLPHKSNPDNAPQNPQKHKIGRKKISTGHSLSEQTEIKHGRQQNTFDRQDGIALIYLRMDSTSAK</sequence>
<name>A0A401P853_SCYTO</name>
<organism evidence="2 3">
    <name type="scientific">Scyliorhinus torazame</name>
    <name type="common">Cloudy catshark</name>
    <name type="synonym">Catulus torazame</name>
    <dbReference type="NCBI Taxonomy" id="75743"/>
    <lineage>
        <taxon>Eukaryota</taxon>
        <taxon>Metazoa</taxon>
        <taxon>Chordata</taxon>
        <taxon>Craniata</taxon>
        <taxon>Vertebrata</taxon>
        <taxon>Chondrichthyes</taxon>
        <taxon>Elasmobranchii</taxon>
        <taxon>Galeomorphii</taxon>
        <taxon>Galeoidea</taxon>
        <taxon>Carcharhiniformes</taxon>
        <taxon>Scyliorhinidae</taxon>
        <taxon>Scyliorhinus</taxon>
    </lineage>
</organism>
<reference evidence="2 3" key="1">
    <citation type="journal article" date="2018" name="Nat. Ecol. Evol.">
        <title>Shark genomes provide insights into elasmobranch evolution and the origin of vertebrates.</title>
        <authorList>
            <person name="Hara Y"/>
            <person name="Yamaguchi K"/>
            <person name="Onimaru K"/>
            <person name="Kadota M"/>
            <person name="Koyanagi M"/>
            <person name="Keeley SD"/>
            <person name="Tatsumi K"/>
            <person name="Tanaka K"/>
            <person name="Motone F"/>
            <person name="Kageyama Y"/>
            <person name="Nozu R"/>
            <person name="Adachi N"/>
            <person name="Nishimura O"/>
            <person name="Nakagawa R"/>
            <person name="Tanegashima C"/>
            <person name="Kiyatake I"/>
            <person name="Matsumoto R"/>
            <person name="Murakumo K"/>
            <person name="Nishida K"/>
            <person name="Terakita A"/>
            <person name="Kuratani S"/>
            <person name="Sato K"/>
            <person name="Hyodo S Kuraku.S."/>
        </authorList>
    </citation>
    <scope>NUCLEOTIDE SEQUENCE [LARGE SCALE GENOMIC DNA]</scope>
</reference>
<feature type="region of interest" description="Disordered" evidence="1">
    <location>
        <begin position="352"/>
        <end position="381"/>
    </location>
</feature>
<gene>
    <name evidence="2" type="ORF">scyTo_0005450</name>
</gene>
<accession>A0A401P853</accession>
<feature type="compositionally biased region" description="Basic residues" evidence="1">
    <location>
        <begin position="463"/>
        <end position="473"/>
    </location>
</feature>
<feature type="compositionally biased region" description="Polar residues" evidence="1">
    <location>
        <begin position="354"/>
        <end position="369"/>
    </location>
</feature>
<dbReference type="Proteomes" id="UP000288216">
    <property type="component" value="Unassembled WGS sequence"/>
</dbReference>
<evidence type="ECO:0000313" key="3">
    <source>
        <dbReference type="Proteomes" id="UP000288216"/>
    </source>
</evidence>
<proteinExistence type="predicted"/>
<keyword evidence="3" id="KW-1185">Reference proteome</keyword>
<dbReference type="OMA" id="TIMTHED"/>
<feature type="region of interest" description="Disordered" evidence="1">
    <location>
        <begin position="442"/>
        <end position="497"/>
    </location>
</feature>
<dbReference type="EMBL" id="BFAA01001697">
    <property type="protein sequence ID" value="GCB69292.1"/>
    <property type="molecule type" value="Genomic_DNA"/>
</dbReference>
<protein>
    <submittedName>
        <fullName evidence="2">Uncharacterized protein</fullName>
    </submittedName>
</protein>
<evidence type="ECO:0000313" key="2">
    <source>
        <dbReference type="EMBL" id="GCB69292.1"/>
    </source>
</evidence>
<evidence type="ECO:0000256" key="1">
    <source>
        <dbReference type="SAM" id="MobiDB-lite"/>
    </source>
</evidence>
<dbReference type="STRING" id="75743.A0A401P853"/>